<protein>
    <submittedName>
        <fullName evidence="1">EPIDERMAL PATTERNING FACTOR-like protein 5</fullName>
    </submittedName>
</protein>
<organism evidence="1 2">
    <name type="scientific">Pyrus ussuriensis x Pyrus communis</name>
    <dbReference type="NCBI Taxonomy" id="2448454"/>
    <lineage>
        <taxon>Eukaryota</taxon>
        <taxon>Viridiplantae</taxon>
        <taxon>Streptophyta</taxon>
        <taxon>Embryophyta</taxon>
        <taxon>Tracheophyta</taxon>
        <taxon>Spermatophyta</taxon>
        <taxon>Magnoliopsida</taxon>
        <taxon>eudicotyledons</taxon>
        <taxon>Gunneridae</taxon>
        <taxon>Pentapetalae</taxon>
        <taxon>rosids</taxon>
        <taxon>fabids</taxon>
        <taxon>Rosales</taxon>
        <taxon>Rosaceae</taxon>
        <taxon>Amygdaloideae</taxon>
        <taxon>Maleae</taxon>
        <taxon>Pyrus</taxon>
    </lineage>
</organism>
<accession>A0A5N5HEY1</accession>
<evidence type="ECO:0000313" key="1">
    <source>
        <dbReference type="EMBL" id="KAB2625467.1"/>
    </source>
</evidence>
<gene>
    <name evidence="1" type="ORF">D8674_017127</name>
</gene>
<keyword evidence="2" id="KW-1185">Reference proteome</keyword>
<name>A0A5N5HEY1_9ROSA</name>
<reference evidence="1 2" key="3">
    <citation type="submission" date="2019-11" db="EMBL/GenBank/DDBJ databases">
        <title>A de novo genome assembly of a pear dwarfing rootstock.</title>
        <authorList>
            <person name="Wang F."/>
            <person name="Wang J."/>
            <person name="Li S."/>
            <person name="Zhang Y."/>
            <person name="Fang M."/>
            <person name="Ma L."/>
            <person name="Zhao Y."/>
            <person name="Jiang S."/>
        </authorList>
    </citation>
    <scope>NUCLEOTIDE SEQUENCE [LARGE SCALE GENOMIC DNA]</scope>
    <source>
        <strain evidence="1">S2</strain>
        <tissue evidence="1">Leaf</tissue>
    </source>
</reference>
<evidence type="ECO:0000313" key="2">
    <source>
        <dbReference type="Proteomes" id="UP000327157"/>
    </source>
</evidence>
<reference evidence="2" key="2">
    <citation type="submission" date="2019-10" db="EMBL/GenBank/DDBJ databases">
        <title>A de novo genome assembly of a pear dwarfing rootstock.</title>
        <authorList>
            <person name="Wang F."/>
            <person name="Wang J."/>
            <person name="Li S."/>
            <person name="Zhang Y."/>
            <person name="Fang M."/>
            <person name="Ma L."/>
            <person name="Zhao Y."/>
            <person name="Jiang S."/>
        </authorList>
    </citation>
    <scope>NUCLEOTIDE SEQUENCE [LARGE SCALE GENOMIC DNA]</scope>
</reference>
<proteinExistence type="predicted"/>
<reference evidence="1 2" key="1">
    <citation type="submission" date="2019-09" db="EMBL/GenBank/DDBJ databases">
        <authorList>
            <person name="Ou C."/>
        </authorList>
    </citation>
    <scope>NUCLEOTIDE SEQUENCE [LARGE SCALE GENOMIC DNA]</scope>
    <source>
        <strain evidence="1">S2</strain>
        <tissue evidence="1">Leaf</tissue>
    </source>
</reference>
<sequence>MVLKALLVLAAFGDEDQSYIGPLGALDQVQNLQIQAIGDGCQSRIADLKLFQVDLNHGGHLLVDFDDPIIRDLLEQVVLRKKTRKANAMKWMEMEDAAMDEVNFFGFFRVWKWKKVEEEGKEYGGSATMTSTESAKLRGSTREVSRHLVGWRRELPYTASSSRTWICNLVAMNPDESSGGSRLAPMLARFHLDNDDDAHHLLKKSFYHHEFKLNRTDSLLNESKLKRSGGCGGGGGSGAVRPSPEVEVRRLRTGLPGSGIDMVM</sequence>
<comment type="caution">
    <text evidence="1">The sequence shown here is derived from an EMBL/GenBank/DDBJ whole genome shotgun (WGS) entry which is preliminary data.</text>
</comment>
<dbReference type="Proteomes" id="UP000327157">
    <property type="component" value="Chromosome 16"/>
</dbReference>
<dbReference type="EMBL" id="SMOL01000160">
    <property type="protein sequence ID" value="KAB2625467.1"/>
    <property type="molecule type" value="Genomic_DNA"/>
</dbReference>
<dbReference type="AlphaFoldDB" id="A0A5N5HEY1"/>